<feature type="transmembrane region" description="Helical" evidence="1">
    <location>
        <begin position="102"/>
        <end position="120"/>
    </location>
</feature>
<keyword evidence="1" id="KW-1133">Transmembrane helix</keyword>
<dbReference type="Proteomes" id="UP001075225">
    <property type="component" value="Unassembled WGS sequence"/>
</dbReference>
<dbReference type="RefSeq" id="WP_269485171.1">
    <property type="nucleotide sequence ID" value="NZ_JAPXGO010000011.1"/>
</dbReference>
<sequence>MTEYSKQILSDPKLLREKLSIYLNGSDSVESYARACEKFFKAGKGERLKEKMTWSWTAFLSSFLGPQWFLLYRGAIKSFCYVVLFLVWIGSKGFKSGDEANFIFTYMLISFIIFPIWYGGRAKFVVCKSFVEKLNLENDEALKPNRSFLYLFIVANIVLLCVAGYEVFTSGARNIDEFLLAMENSDAFITLGFIQTAIPFMLMGAFFGAVGAFLF</sequence>
<accession>A0A9Q4PU86</accession>
<feature type="transmembrane region" description="Helical" evidence="1">
    <location>
        <begin position="148"/>
        <end position="168"/>
    </location>
</feature>
<gene>
    <name evidence="2" type="ORF">O6B32_09010</name>
</gene>
<comment type="caution">
    <text evidence="2">The sequence shown here is derived from an EMBL/GenBank/DDBJ whole genome shotgun (WGS) entry which is preliminary data.</text>
</comment>
<name>A0A9Q4PU86_9BACT</name>
<evidence type="ECO:0000256" key="1">
    <source>
        <dbReference type="SAM" id="Phobius"/>
    </source>
</evidence>
<dbReference type="AlphaFoldDB" id="A0A9Q4PU86"/>
<proteinExistence type="predicted"/>
<dbReference type="EMBL" id="JAPXGO010000011">
    <property type="protein sequence ID" value="MCZ6160614.1"/>
    <property type="molecule type" value="Genomic_DNA"/>
</dbReference>
<protein>
    <recommendedName>
        <fullName evidence="4">DUF2628 domain-containing protein</fullName>
    </recommendedName>
</protein>
<feature type="transmembrane region" description="Helical" evidence="1">
    <location>
        <begin position="188"/>
        <end position="214"/>
    </location>
</feature>
<feature type="transmembrane region" description="Helical" evidence="1">
    <location>
        <begin position="70"/>
        <end position="90"/>
    </location>
</feature>
<reference evidence="2" key="1">
    <citation type="submission" date="2022-12" db="EMBL/GenBank/DDBJ databases">
        <title>Species Delineation and Comparative Genomics within the Campylobacter ureolyticus Complex.</title>
        <authorList>
            <person name="Maki J."/>
            <person name="Howard M."/>
            <person name="Connelly S."/>
            <person name="Hardy D.J."/>
            <person name="Cameron A."/>
        </authorList>
    </citation>
    <scope>NUCLEOTIDE SEQUENCE</scope>
    <source>
        <strain evidence="2">URMC_787</strain>
    </source>
</reference>
<keyword evidence="1" id="KW-0472">Membrane</keyword>
<evidence type="ECO:0008006" key="4">
    <source>
        <dbReference type="Google" id="ProtNLM"/>
    </source>
</evidence>
<keyword evidence="1" id="KW-0812">Transmembrane</keyword>
<evidence type="ECO:0000313" key="2">
    <source>
        <dbReference type="EMBL" id="MCZ6160614.1"/>
    </source>
</evidence>
<evidence type="ECO:0000313" key="3">
    <source>
        <dbReference type="Proteomes" id="UP001075225"/>
    </source>
</evidence>
<organism evidence="2 3">
    <name type="scientific">Campylobacter ureolyticus</name>
    <dbReference type="NCBI Taxonomy" id="827"/>
    <lineage>
        <taxon>Bacteria</taxon>
        <taxon>Pseudomonadati</taxon>
        <taxon>Campylobacterota</taxon>
        <taxon>Epsilonproteobacteria</taxon>
        <taxon>Campylobacterales</taxon>
        <taxon>Campylobacteraceae</taxon>
        <taxon>Campylobacter</taxon>
    </lineage>
</organism>